<evidence type="ECO:0000256" key="4">
    <source>
        <dbReference type="ARBA" id="ARBA00023163"/>
    </source>
</evidence>
<feature type="region of interest" description="Disordered" evidence="6">
    <location>
        <begin position="182"/>
        <end position="214"/>
    </location>
</feature>
<accession>A0A383V0N5</accession>
<gene>
    <name evidence="7" type="ORF">BLGHR1_16967</name>
</gene>
<keyword evidence="5" id="KW-0539">Nucleus</keyword>
<keyword evidence="4" id="KW-0804">Transcription</keyword>
<dbReference type="Proteomes" id="UP000275772">
    <property type="component" value="Unassembled WGS sequence"/>
</dbReference>
<evidence type="ECO:0000256" key="3">
    <source>
        <dbReference type="ARBA" id="ARBA00023015"/>
    </source>
</evidence>
<feature type="region of interest" description="Disordered" evidence="6">
    <location>
        <begin position="261"/>
        <end position="321"/>
    </location>
</feature>
<evidence type="ECO:0000256" key="1">
    <source>
        <dbReference type="ARBA" id="ARBA00004123"/>
    </source>
</evidence>
<comment type="subcellular location">
    <subcellularLocation>
        <location evidence="1">Nucleus</location>
    </subcellularLocation>
</comment>
<dbReference type="EMBL" id="UNSH01000086">
    <property type="protein sequence ID" value="SZF06164.1"/>
    <property type="molecule type" value="Genomic_DNA"/>
</dbReference>
<proteinExistence type="predicted"/>
<evidence type="ECO:0000313" key="8">
    <source>
        <dbReference type="Proteomes" id="UP000275772"/>
    </source>
</evidence>
<evidence type="ECO:0000256" key="6">
    <source>
        <dbReference type="SAM" id="MobiDB-lite"/>
    </source>
</evidence>
<dbReference type="PANTHER" id="PTHR21964">
    <property type="entry name" value="BREAST CANCER METASTASIS-SUPPRESSOR 1"/>
    <property type="match status" value="1"/>
</dbReference>
<evidence type="ECO:0000256" key="2">
    <source>
        <dbReference type="ARBA" id="ARBA00022491"/>
    </source>
</evidence>
<dbReference type="GO" id="GO:0005654">
    <property type="term" value="C:nucleoplasm"/>
    <property type="evidence" value="ECO:0007669"/>
    <property type="project" value="UniProtKB-ARBA"/>
</dbReference>
<sequence>MRQKPTACIMNVEINTAADALLKAARTETSNRLCNFEVDGISSVSEIEEKVAEGHTIEYEDVDASEEISNVSEVENDSELDNERPQVSPNLAQAHLVLNLGLHIDNSHGKINESLHNPTVSQYLGENKTTSLLEHKIPNESFKSPKHLTSDDFEEKCLRSSETFEDHEDKAENAQSLIKVETRKRKRSIMDGAGSENTGGSISKHRGSPMSPEYQSVAQDRTNSIRKPDKLHDKTSTSEEIRAPNNVVDINKVEEPALELRASPCSPERLENKKKSSFNQGKSYHTKESGNVDCYEDTVNDLDTKNNDTPTPSNDDEEAETIVKNEETEKKRIALYQLYNIEQQFLIFRDRLFEERMEQLNREEIMLKQTQPSHPEYLAMLQCLDFRRNEKLQIAGKLRDFKLESLKKVAVAQRSQILVQFKQEVREVREKKIEQIGEQWYKIQHDRRNCASASPEFSLKFPTKKSQQVINHIAYSNEVSILAGIAKHVGFPAAPVMAPATASELEEDLEKMSASKQITQLAASLPFHDLAGLRAMSANSKFKPGEEQFVERTQWTNPHFPLHGHIVQRQVIAPQLPRTSSPLTQAYPRRHPHQHGVGPFPGIFSNPAIVQQSPGNIYPLHVPTPTPPIPSNNQN</sequence>
<dbReference type="SMART" id="SM01401">
    <property type="entry name" value="Sds3"/>
    <property type="match status" value="1"/>
</dbReference>
<keyword evidence="2" id="KW-0678">Repressor</keyword>
<dbReference type="GO" id="GO:0010468">
    <property type="term" value="P:regulation of gene expression"/>
    <property type="evidence" value="ECO:0007669"/>
    <property type="project" value="UniProtKB-ARBA"/>
</dbReference>
<protein>
    <submittedName>
        <fullName evidence="7">Uncharacterized protein</fullName>
    </submittedName>
</protein>
<reference evidence="7 8" key="1">
    <citation type="submission" date="2017-11" db="EMBL/GenBank/DDBJ databases">
        <authorList>
            <person name="Kracher B."/>
        </authorList>
    </citation>
    <scope>NUCLEOTIDE SEQUENCE [LARGE SCALE GENOMIC DNA]</scope>
    <source>
        <strain evidence="7 8">RACE1</strain>
    </source>
</reference>
<organism evidence="7 8">
    <name type="scientific">Blumeria hordei</name>
    <name type="common">Barley powdery mildew</name>
    <name type="synonym">Blumeria graminis f. sp. hordei</name>
    <dbReference type="NCBI Taxonomy" id="2867405"/>
    <lineage>
        <taxon>Eukaryota</taxon>
        <taxon>Fungi</taxon>
        <taxon>Dikarya</taxon>
        <taxon>Ascomycota</taxon>
        <taxon>Pezizomycotina</taxon>
        <taxon>Leotiomycetes</taxon>
        <taxon>Erysiphales</taxon>
        <taxon>Erysiphaceae</taxon>
        <taxon>Blumeria</taxon>
    </lineage>
</organism>
<evidence type="ECO:0000256" key="5">
    <source>
        <dbReference type="ARBA" id="ARBA00023242"/>
    </source>
</evidence>
<dbReference type="VEuPathDB" id="FungiDB:BLGHR1_16967"/>
<name>A0A383V0N5_BLUHO</name>
<dbReference type="Pfam" id="PF08598">
    <property type="entry name" value="Sds3"/>
    <property type="match status" value="1"/>
</dbReference>
<dbReference type="InterPro" id="IPR013907">
    <property type="entry name" value="Sds3"/>
</dbReference>
<keyword evidence="3" id="KW-0805">Transcription regulation</keyword>
<dbReference type="AlphaFoldDB" id="A0A383V0N5"/>
<evidence type="ECO:0000313" key="7">
    <source>
        <dbReference type="EMBL" id="SZF06164.1"/>
    </source>
</evidence>